<keyword evidence="1" id="KW-0472">Membrane</keyword>
<keyword evidence="1" id="KW-0812">Transmembrane</keyword>
<dbReference type="Gene3D" id="2.30.40.10">
    <property type="entry name" value="Urease, subunit C, domain 1"/>
    <property type="match status" value="1"/>
</dbReference>
<sequence length="507" mass="54950">MDAARASSPSPRSHQRPLLKAVAAVLLAPPLLFAAALIWPLPAPPPPDVGNSRVIINARVVDVQNGVASAPITVTVRNGTIIAIGNGPHDATLHVFDAGGRWLLPGFWDMHTHALQLSPQLQFPLMLANGITGTRDMMDCPQPTDPLIACVADKRRWSAQAIAGTLTAPRFVQVASFYFEDPALAPQDAVRRAREYAERGVDALKVYNRLRPDTYQRLAAEARQLHRPLVGHLPRAVALEEALQAGQHSFEHAHLFVRHCSGSAAAWRSGTLDGEDPTALAEHLVDSYAPARCKAAFALMQASGSAFVPTHVTREEDARAREPGFIDDPRLAYLDPLSRWAWRDDLQATVTRHPGQRGERALHAYFNHGLALTGAAHRAGVPVLVGTDTGLGGFRYHDELQLLHQAGLSQADVLRAATLHAAQHLRLQARHGSVEVGKAADLVLLDGNPLLDIGNSRRVHAVLLAGHLYDRPRLDALLAYSRAQARSPAVMARLLWGFVTSPVSAEL</sequence>
<accession>A0A1W1H1Q1</accession>
<feature type="transmembrane region" description="Helical" evidence="1">
    <location>
        <begin position="21"/>
        <end position="41"/>
    </location>
</feature>
<proteinExistence type="predicted"/>
<dbReference type="SUPFAM" id="SSF51556">
    <property type="entry name" value="Metallo-dependent hydrolases"/>
    <property type="match status" value="1"/>
</dbReference>
<keyword evidence="3" id="KW-0378">Hydrolase</keyword>
<dbReference type="Proteomes" id="UP000191133">
    <property type="component" value="Unassembled WGS sequence"/>
</dbReference>
<feature type="domain" description="Amidohydrolase-related" evidence="2">
    <location>
        <begin position="103"/>
        <end position="466"/>
    </location>
</feature>
<dbReference type="InterPro" id="IPR006680">
    <property type="entry name" value="Amidohydro-rel"/>
</dbReference>
<gene>
    <name evidence="3" type="ORF">SAMN04488690_3170</name>
</gene>
<dbReference type="SUPFAM" id="SSF51338">
    <property type="entry name" value="Composite domain of metallo-dependent hydrolases"/>
    <property type="match status" value="1"/>
</dbReference>
<dbReference type="PANTHER" id="PTHR43135:SF3">
    <property type="entry name" value="ALPHA-D-RIBOSE 1-METHYLPHOSPHONATE 5-TRIPHOSPHATE DIPHOSPHATASE"/>
    <property type="match status" value="1"/>
</dbReference>
<evidence type="ECO:0000256" key="1">
    <source>
        <dbReference type="SAM" id="Phobius"/>
    </source>
</evidence>
<dbReference type="Gene3D" id="3.30.110.90">
    <property type="entry name" value="Amidohydrolase"/>
    <property type="match status" value="1"/>
</dbReference>
<keyword evidence="1" id="KW-1133">Transmembrane helix</keyword>
<evidence type="ECO:0000313" key="3">
    <source>
        <dbReference type="EMBL" id="SLM25421.1"/>
    </source>
</evidence>
<name>A0A1W1H1Q1_9GAMM</name>
<dbReference type="EMBL" id="FWEU01000004">
    <property type="protein sequence ID" value="SLM25421.1"/>
    <property type="molecule type" value="Genomic_DNA"/>
</dbReference>
<dbReference type="InterPro" id="IPR011059">
    <property type="entry name" value="Metal-dep_hydrolase_composite"/>
</dbReference>
<dbReference type="Pfam" id="PF01979">
    <property type="entry name" value="Amidohydro_1"/>
    <property type="match status" value="1"/>
</dbReference>
<dbReference type="Gene3D" id="1.20.58.520">
    <property type="entry name" value="Amidohydrolase"/>
    <property type="match status" value="1"/>
</dbReference>
<organism evidence="3 4">
    <name type="scientific">Stenotrophomonas indicatrix</name>
    <dbReference type="NCBI Taxonomy" id="2045451"/>
    <lineage>
        <taxon>Bacteria</taxon>
        <taxon>Pseudomonadati</taxon>
        <taxon>Pseudomonadota</taxon>
        <taxon>Gammaproteobacteria</taxon>
        <taxon>Lysobacterales</taxon>
        <taxon>Lysobacteraceae</taxon>
        <taxon>Stenotrophomonas</taxon>
    </lineage>
</organism>
<reference evidence="4" key="1">
    <citation type="submission" date="2016-10" db="EMBL/GenBank/DDBJ databases">
        <authorList>
            <person name="Varghese N."/>
        </authorList>
    </citation>
    <scope>NUCLEOTIDE SEQUENCE [LARGE SCALE GENOMIC DNA]</scope>
    <source>
        <strain evidence="4">92MFCol6.1</strain>
    </source>
</reference>
<dbReference type="GO" id="GO:0016810">
    <property type="term" value="F:hydrolase activity, acting on carbon-nitrogen (but not peptide) bonds"/>
    <property type="evidence" value="ECO:0007669"/>
    <property type="project" value="InterPro"/>
</dbReference>
<dbReference type="RefSeq" id="WP_080150002.1">
    <property type="nucleotide sequence ID" value="NZ_FWEU01000004.1"/>
</dbReference>
<dbReference type="InterPro" id="IPR032466">
    <property type="entry name" value="Metal_Hydrolase"/>
</dbReference>
<evidence type="ECO:0000259" key="2">
    <source>
        <dbReference type="Pfam" id="PF01979"/>
    </source>
</evidence>
<protein>
    <submittedName>
        <fullName evidence="3">Amidohydrolase family protein</fullName>
    </submittedName>
</protein>
<dbReference type="AlphaFoldDB" id="A0A1W1H1Q1"/>
<evidence type="ECO:0000313" key="4">
    <source>
        <dbReference type="Proteomes" id="UP000191133"/>
    </source>
</evidence>
<dbReference type="Gene3D" id="3.40.50.10910">
    <property type="entry name" value="Amidohydrolase"/>
    <property type="match status" value="1"/>
</dbReference>
<dbReference type="PANTHER" id="PTHR43135">
    <property type="entry name" value="ALPHA-D-RIBOSE 1-METHYLPHOSPHONATE 5-TRIPHOSPHATE DIPHOSPHATASE"/>
    <property type="match status" value="1"/>
</dbReference>
<dbReference type="InterPro" id="IPR051781">
    <property type="entry name" value="Metallo-dep_Hydrolase"/>
</dbReference>